<dbReference type="GeneID" id="28991204"/>
<sequence length="51" mass="5590">MLLPACRDPSGADKVMGERRHSLILLTAPFPCYFELSIGARGPGFDSRRSP</sequence>
<evidence type="ECO:0000313" key="1">
    <source>
        <dbReference type="EMBL" id="OAD79872.1"/>
    </source>
</evidence>
<dbReference type="Proteomes" id="UP000077315">
    <property type="component" value="Unassembled WGS sequence"/>
</dbReference>
<dbReference type="EMBL" id="KV440972">
    <property type="protein sequence ID" value="OAD79872.1"/>
    <property type="molecule type" value="Genomic_DNA"/>
</dbReference>
<reference evidence="2" key="1">
    <citation type="submission" date="2015-06" db="EMBL/GenBank/DDBJ databases">
        <title>Expansion of signal transduction pathways in fungi by whole-genome duplication.</title>
        <authorList>
            <consortium name="DOE Joint Genome Institute"/>
            <person name="Corrochano L.M."/>
            <person name="Kuo A."/>
            <person name="Marcet-Houben M."/>
            <person name="Polaino S."/>
            <person name="Salamov A."/>
            <person name="Villalobos J.M."/>
            <person name="Alvarez M.I."/>
            <person name="Avalos J."/>
            <person name="Benito E.P."/>
            <person name="Benoit I."/>
            <person name="Burger G."/>
            <person name="Camino L.P."/>
            <person name="Canovas D."/>
            <person name="Cerda-Olmedo E."/>
            <person name="Cheng J.-F."/>
            <person name="Dominguez A."/>
            <person name="Elias M."/>
            <person name="Eslava A.P."/>
            <person name="Glaser F."/>
            <person name="Grimwood J."/>
            <person name="Gutierrez G."/>
            <person name="Heitman J."/>
            <person name="Henrissat B."/>
            <person name="Iturriaga E.A."/>
            <person name="Lang B.F."/>
            <person name="Lavin J.L."/>
            <person name="Lee S."/>
            <person name="Li W."/>
            <person name="Lindquist E."/>
            <person name="Lopez-Garcia S."/>
            <person name="Luque E.M."/>
            <person name="Marcos A.T."/>
            <person name="Martin J."/>
            <person name="McCluskey K."/>
            <person name="Medina H.R."/>
            <person name="Miralles-Duran A."/>
            <person name="Miyazaki A."/>
            <person name="Munoz-Torres E."/>
            <person name="Oguiza J.A."/>
            <person name="Ohm R."/>
            <person name="Olmedo M."/>
            <person name="Orejas M."/>
            <person name="Ortiz-Castellanos L."/>
            <person name="Pisabarro A.G."/>
            <person name="Rodriguez-Romero J."/>
            <person name="Ruiz-Herrera J."/>
            <person name="Ruiz-Vazquez R."/>
            <person name="Sanz C."/>
            <person name="Schackwitz W."/>
            <person name="Schmutz J."/>
            <person name="Shahriari M."/>
            <person name="Shelest E."/>
            <person name="Silva-Franco F."/>
            <person name="Soanes D."/>
            <person name="Syed K."/>
            <person name="Tagua V.G."/>
            <person name="Talbot N.J."/>
            <person name="Thon M."/>
            <person name="De vries R.P."/>
            <person name="Wiebenga A."/>
            <person name="Yadav J.S."/>
            <person name="Braun E.L."/>
            <person name="Baker S."/>
            <person name="Garre V."/>
            <person name="Horwitz B."/>
            <person name="Torres-Martinez S."/>
            <person name="Idnurm A."/>
            <person name="Herrera-Estrella A."/>
            <person name="Gabaldon T."/>
            <person name="Grigoriev I.V."/>
        </authorList>
    </citation>
    <scope>NUCLEOTIDE SEQUENCE [LARGE SCALE GENOMIC DNA]</scope>
    <source>
        <strain evidence="2">NRRL 1555(-)</strain>
    </source>
</reference>
<dbReference type="RefSeq" id="XP_018297912.1">
    <property type="nucleotide sequence ID" value="XM_018430298.1"/>
</dbReference>
<protein>
    <submittedName>
        <fullName evidence="1">Uncharacterized protein</fullName>
    </submittedName>
</protein>
<dbReference type="AlphaFoldDB" id="A0A162V4G0"/>
<dbReference type="InParanoid" id="A0A162V4G0"/>
<evidence type="ECO:0000313" key="2">
    <source>
        <dbReference type="Proteomes" id="UP000077315"/>
    </source>
</evidence>
<gene>
    <name evidence="1" type="ORF">PHYBLDRAFT_139884</name>
</gene>
<accession>A0A162V4G0</accession>
<keyword evidence="2" id="KW-1185">Reference proteome</keyword>
<proteinExistence type="predicted"/>
<name>A0A162V4G0_PHYB8</name>
<organism evidence="1 2">
    <name type="scientific">Phycomyces blakesleeanus (strain ATCC 8743b / DSM 1359 / FGSC 10004 / NBRC 33097 / NRRL 1555)</name>
    <dbReference type="NCBI Taxonomy" id="763407"/>
    <lineage>
        <taxon>Eukaryota</taxon>
        <taxon>Fungi</taxon>
        <taxon>Fungi incertae sedis</taxon>
        <taxon>Mucoromycota</taxon>
        <taxon>Mucoromycotina</taxon>
        <taxon>Mucoromycetes</taxon>
        <taxon>Mucorales</taxon>
        <taxon>Phycomycetaceae</taxon>
        <taxon>Phycomyces</taxon>
    </lineage>
</organism>
<dbReference type="VEuPathDB" id="FungiDB:PHYBLDRAFT_139884"/>